<protein>
    <recommendedName>
        <fullName evidence="1">ParB/Spo0J HTH domain-containing protein</fullName>
    </recommendedName>
</protein>
<reference evidence="2 3" key="1">
    <citation type="submission" date="2021-06" db="EMBL/GenBank/DDBJ databases">
        <authorList>
            <person name="Sun Q."/>
            <person name="Li D."/>
        </authorList>
    </citation>
    <scope>NUCLEOTIDE SEQUENCE [LARGE SCALE GENOMIC DNA]</scope>
    <source>
        <strain evidence="2 3">MSJ-11</strain>
    </source>
</reference>
<keyword evidence="3" id="KW-1185">Reference proteome</keyword>
<proteinExistence type="predicted"/>
<sequence length="114" mass="13160">MGNVNPMKMAKCIKELERIYGIKQGNNQFNGSEIISEANKTQSDLAEQIGIDQRQLQNYKKLNDLIPELQSLVENGTLKATTAYKIWAKMPPEEQEMFFNDIGQEKIKKLTYYQ</sequence>
<organism evidence="2 3">
    <name type="scientific">Clostridium mobile</name>
    <dbReference type="NCBI Taxonomy" id="2841512"/>
    <lineage>
        <taxon>Bacteria</taxon>
        <taxon>Bacillati</taxon>
        <taxon>Bacillota</taxon>
        <taxon>Clostridia</taxon>
        <taxon>Eubacteriales</taxon>
        <taxon>Clostridiaceae</taxon>
        <taxon>Clostridium</taxon>
    </lineage>
</organism>
<comment type="caution">
    <text evidence="2">The sequence shown here is derived from an EMBL/GenBank/DDBJ whole genome shotgun (WGS) entry which is preliminary data.</text>
</comment>
<accession>A0ABS6ELA1</accession>
<name>A0ABS6ELA1_9CLOT</name>
<evidence type="ECO:0000313" key="2">
    <source>
        <dbReference type="EMBL" id="MBU5485987.1"/>
    </source>
</evidence>
<dbReference type="EMBL" id="JAHLQF010000004">
    <property type="protein sequence ID" value="MBU5485987.1"/>
    <property type="molecule type" value="Genomic_DNA"/>
</dbReference>
<dbReference type="Pfam" id="PF17762">
    <property type="entry name" value="HTH_ParB"/>
    <property type="match status" value="1"/>
</dbReference>
<feature type="domain" description="ParB/Spo0J HTH" evidence="1">
    <location>
        <begin position="33"/>
        <end position="107"/>
    </location>
</feature>
<dbReference type="Proteomes" id="UP000726170">
    <property type="component" value="Unassembled WGS sequence"/>
</dbReference>
<dbReference type="InterPro" id="IPR041468">
    <property type="entry name" value="HTH_ParB/Spo0J"/>
</dbReference>
<evidence type="ECO:0000313" key="3">
    <source>
        <dbReference type="Proteomes" id="UP000726170"/>
    </source>
</evidence>
<evidence type="ECO:0000259" key="1">
    <source>
        <dbReference type="Pfam" id="PF17762"/>
    </source>
</evidence>
<gene>
    <name evidence="2" type="ORF">KQI86_16825</name>
</gene>